<keyword evidence="1" id="KW-1133">Transmembrane helix</keyword>
<dbReference type="EMBL" id="MUHA01000003">
    <property type="protein sequence ID" value="OXB02921.1"/>
    <property type="molecule type" value="Genomic_DNA"/>
</dbReference>
<reference evidence="2 3" key="1">
    <citation type="submission" date="2016-11" db="EMBL/GenBank/DDBJ databases">
        <title>Whole genomes of Flavobacteriaceae.</title>
        <authorList>
            <person name="Stine C."/>
            <person name="Li C."/>
            <person name="Tadesse D."/>
        </authorList>
    </citation>
    <scope>NUCLEOTIDE SEQUENCE [LARGE SCALE GENOMIC DNA]</scope>
    <source>
        <strain evidence="2 3">CCUG 59446</strain>
    </source>
</reference>
<comment type="caution">
    <text evidence="2">The sequence shown here is derived from an EMBL/GenBank/DDBJ whole genome shotgun (WGS) entry which is preliminary data.</text>
</comment>
<evidence type="ECO:0000313" key="2">
    <source>
        <dbReference type="EMBL" id="OXB02921.1"/>
    </source>
</evidence>
<organism evidence="2 3">
    <name type="scientific">Flavobacterium oncorhynchi</name>
    <dbReference type="NCBI Taxonomy" id="728056"/>
    <lineage>
        <taxon>Bacteria</taxon>
        <taxon>Pseudomonadati</taxon>
        <taxon>Bacteroidota</taxon>
        <taxon>Flavobacteriia</taxon>
        <taxon>Flavobacteriales</taxon>
        <taxon>Flavobacteriaceae</taxon>
        <taxon>Flavobacterium</taxon>
    </lineage>
</organism>
<protein>
    <submittedName>
        <fullName evidence="2">Uncharacterized protein</fullName>
    </submittedName>
</protein>
<dbReference type="RefSeq" id="WP_089052531.1">
    <property type="nucleotide sequence ID" value="NZ_JBGGGN010000001.1"/>
</dbReference>
<evidence type="ECO:0000313" key="3">
    <source>
        <dbReference type="Proteomes" id="UP000198336"/>
    </source>
</evidence>
<gene>
    <name evidence="2" type="ORF">B0A75_01520</name>
</gene>
<keyword evidence="1" id="KW-0472">Membrane</keyword>
<evidence type="ECO:0000256" key="1">
    <source>
        <dbReference type="SAM" id="Phobius"/>
    </source>
</evidence>
<dbReference type="AlphaFoldDB" id="A0A226IAA4"/>
<feature type="transmembrane region" description="Helical" evidence="1">
    <location>
        <begin position="20"/>
        <end position="42"/>
    </location>
</feature>
<sequence>MRITLNQKTEMKLLPTIKKIINNPWIGVAVSLVIIIPCLYRILDDITVLRIEYVLLALSFPLYLKSLKKIFDEILDSTDDSYE</sequence>
<dbReference type="Proteomes" id="UP000198336">
    <property type="component" value="Unassembled WGS sequence"/>
</dbReference>
<keyword evidence="3" id="KW-1185">Reference proteome</keyword>
<proteinExistence type="predicted"/>
<accession>A0A226IAA4</accession>
<name>A0A226IAA4_9FLAO</name>
<keyword evidence="1" id="KW-0812">Transmembrane</keyword>